<dbReference type="SUPFAM" id="SSF51717">
    <property type="entry name" value="Dihydropteroate synthetase-like"/>
    <property type="match status" value="1"/>
</dbReference>
<protein>
    <recommendedName>
        <fullName evidence="4 9">Dihydropteroate synthase</fullName>
        <shortName evidence="9">DHPS</shortName>
        <ecNumber evidence="4 9">2.5.1.15</ecNumber>
    </recommendedName>
    <alternativeName>
        <fullName evidence="9">Dihydropteroate pyrophosphorylase</fullName>
    </alternativeName>
</protein>
<dbReference type="Proteomes" id="UP000317894">
    <property type="component" value="Unassembled WGS sequence"/>
</dbReference>
<comment type="function">
    <text evidence="9">Catalyzes the condensation of para-aminobenzoate (pABA) with 6-hydroxymethyl-7,8-dihydropterin diphosphate (DHPt-PP) to form 7,8-dihydropteroate (H2Pte), the immediate precursor of folate derivatives.</text>
</comment>
<evidence type="ECO:0000256" key="6">
    <source>
        <dbReference type="ARBA" id="ARBA00022723"/>
    </source>
</evidence>
<dbReference type="GO" id="GO:0005829">
    <property type="term" value="C:cytosol"/>
    <property type="evidence" value="ECO:0007669"/>
    <property type="project" value="TreeGrafter"/>
</dbReference>
<keyword evidence="12" id="KW-1185">Reference proteome</keyword>
<evidence type="ECO:0000256" key="5">
    <source>
        <dbReference type="ARBA" id="ARBA00022679"/>
    </source>
</evidence>
<name>A0A552UJN7_9SPHN</name>
<dbReference type="GO" id="GO:0004156">
    <property type="term" value="F:dihydropteroate synthase activity"/>
    <property type="evidence" value="ECO:0007669"/>
    <property type="project" value="UniProtKB-EC"/>
</dbReference>
<dbReference type="EC" id="2.5.1.15" evidence="4 9"/>
<evidence type="ECO:0000259" key="10">
    <source>
        <dbReference type="PROSITE" id="PS50972"/>
    </source>
</evidence>
<dbReference type="OrthoDB" id="9811744at2"/>
<dbReference type="EMBL" id="VJWA01000001">
    <property type="protein sequence ID" value="TRW18437.1"/>
    <property type="molecule type" value="Genomic_DNA"/>
</dbReference>
<evidence type="ECO:0000256" key="9">
    <source>
        <dbReference type="RuleBase" id="RU361205"/>
    </source>
</evidence>
<dbReference type="NCBIfam" id="TIGR01496">
    <property type="entry name" value="DHPS"/>
    <property type="match status" value="1"/>
</dbReference>
<dbReference type="UniPathway" id="UPA00077">
    <property type="reaction ID" value="UER00156"/>
</dbReference>
<comment type="pathway">
    <text evidence="3 9">Cofactor biosynthesis; tetrahydrofolate biosynthesis; 7,8-dihydrofolate from 2-amino-4-hydroxy-6-hydroxymethyl-7,8-dihydropteridine diphosphate and 4-aminobenzoate: step 1/2.</text>
</comment>
<evidence type="ECO:0000256" key="8">
    <source>
        <dbReference type="ARBA" id="ARBA00022909"/>
    </source>
</evidence>
<evidence type="ECO:0000313" key="11">
    <source>
        <dbReference type="EMBL" id="TRW18437.1"/>
    </source>
</evidence>
<keyword evidence="6 9" id="KW-0479">Metal-binding</keyword>
<dbReference type="InterPro" id="IPR000489">
    <property type="entry name" value="Pterin-binding_dom"/>
</dbReference>
<evidence type="ECO:0000256" key="3">
    <source>
        <dbReference type="ARBA" id="ARBA00004763"/>
    </source>
</evidence>
<dbReference type="InterPro" id="IPR011005">
    <property type="entry name" value="Dihydropteroate_synth-like_sf"/>
</dbReference>
<proteinExistence type="inferred from homology"/>
<dbReference type="CDD" id="cd00739">
    <property type="entry name" value="DHPS"/>
    <property type="match status" value="1"/>
</dbReference>
<keyword evidence="5 9" id="KW-0808">Transferase</keyword>
<keyword evidence="7 9" id="KW-0460">Magnesium</keyword>
<dbReference type="InterPro" id="IPR045031">
    <property type="entry name" value="DHP_synth-like"/>
</dbReference>
<comment type="cofactor">
    <cofactor evidence="2 9">
        <name>Mg(2+)</name>
        <dbReference type="ChEBI" id="CHEBI:18420"/>
    </cofactor>
</comment>
<evidence type="ECO:0000256" key="7">
    <source>
        <dbReference type="ARBA" id="ARBA00022842"/>
    </source>
</evidence>
<dbReference type="PANTHER" id="PTHR20941:SF1">
    <property type="entry name" value="FOLIC ACID SYNTHESIS PROTEIN FOL1"/>
    <property type="match status" value="1"/>
</dbReference>
<comment type="caution">
    <text evidence="11">The sequence shown here is derived from an EMBL/GenBank/DDBJ whole genome shotgun (WGS) entry which is preliminary data.</text>
</comment>
<dbReference type="PROSITE" id="PS50972">
    <property type="entry name" value="PTERIN_BINDING"/>
    <property type="match status" value="1"/>
</dbReference>
<reference evidence="11 12" key="1">
    <citation type="submission" date="2019-07" db="EMBL/GenBank/DDBJ databases">
        <title>Novel species isolated from glacier.</title>
        <authorList>
            <person name="Liu Q."/>
            <person name="Xin Y.-H."/>
        </authorList>
    </citation>
    <scope>NUCLEOTIDE SEQUENCE [LARGE SCALE GENOMIC DNA]</scope>
    <source>
        <strain evidence="11 12">LB1R16</strain>
    </source>
</reference>
<dbReference type="PROSITE" id="PS00793">
    <property type="entry name" value="DHPS_2"/>
    <property type="match status" value="1"/>
</dbReference>
<accession>A0A552UJN7</accession>
<dbReference type="Pfam" id="PF00809">
    <property type="entry name" value="Pterin_bind"/>
    <property type="match status" value="1"/>
</dbReference>
<dbReference type="GO" id="GO:0046656">
    <property type="term" value="P:folic acid biosynthetic process"/>
    <property type="evidence" value="ECO:0007669"/>
    <property type="project" value="UniProtKB-KW"/>
</dbReference>
<dbReference type="AlphaFoldDB" id="A0A552UJN7"/>
<gene>
    <name evidence="11" type="primary">folP</name>
    <name evidence="11" type="ORF">FMM06_07000</name>
</gene>
<feature type="domain" description="Pterin-binding" evidence="10">
    <location>
        <begin position="3"/>
        <end position="253"/>
    </location>
</feature>
<evidence type="ECO:0000256" key="4">
    <source>
        <dbReference type="ARBA" id="ARBA00012458"/>
    </source>
</evidence>
<evidence type="ECO:0000313" key="12">
    <source>
        <dbReference type="Proteomes" id="UP000317894"/>
    </source>
</evidence>
<organism evidence="11 12">
    <name type="scientific">Glacieibacterium frigidum</name>
    <dbReference type="NCBI Taxonomy" id="2593303"/>
    <lineage>
        <taxon>Bacteria</taxon>
        <taxon>Pseudomonadati</taxon>
        <taxon>Pseudomonadota</taxon>
        <taxon>Alphaproteobacteria</taxon>
        <taxon>Sphingomonadales</taxon>
        <taxon>Sphingosinicellaceae</taxon>
        <taxon>Glacieibacterium</taxon>
    </lineage>
</organism>
<dbReference type="Gene3D" id="3.20.20.20">
    <property type="entry name" value="Dihydropteroate synthase-like"/>
    <property type="match status" value="1"/>
</dbReference>
<dbReference type="PANTHER" id="PTHR20941">
    <property type="entry name" value="FOLATE SYNTHESIS PROTEINS"/>
    <property type="match status" value="1"/>
</dbReference>
<evidence type="ECO:0000256" key="2">
    <source>
        <dbReference type="ARBA" id="ARBA00001946"/>
    </source>
</evidence>
<dbReference type="GO" id="GO:0046872">
    <property type="term" value="F:metal ion binding"/>
    <property type="evidence" value="ECO:0007669"/>
    <property type="project" value="UniProtKB-KW"/>
</dbReference>
<dbReference type="InterPro" id="IPR006390">
    <property type="entry name" value="DHP_synth_dom"/>
</dbReference>
<sequence>MTPRVLGILNLTPDSFSDGGRFASVAQAADAAHVMIAAGAAMVDIGGESTRPGAPFVSEAEELARVAPVIDALGGQVPFSIDTRRAAVMAYALDHGASLVNDVSALTHDPAALSLVAARGCGVVLMHMVGTPATMQVAPAYGDVVREVGDWLAERVEACVAAGIVRTNITVDPGIGFGKTLDHNLALLRGLRTLGEIAPVMLGASRKALIGKLTGAETPDRLPGSLALALHGAATGCAWVRVHDVAETVQALRVWEALRG</sequence>
<comment type="catalytic activity">
    <reaction evidence="1">
        <text>(7,8-dihydropterin-6-yl)methyl diphosphate + 4-aminobenzoate = 7,8-dihydropteroate + diphosphate</text>
        <dbReference type="Rhea" id="RHEA:19949"/>
        <dbReference type="ChEBI" id="CHEBI:17836"/>
        <dbReference type="ChEBI" id="CHEBI:17839"/>
        <dbReference type="ChEBI" id="CHEBI:33019"/>
        <dbReference type="ChEBI" id="CHEBI:72950"/>
        <dbReference type="EC" id="2.5.1.15"/>
    </reaction>
</comment>
<evidence type="ECO:0000256" key="1">
    <source>
        <dbReference type="ARBA" id="ARBA00000012"/>
    </source>
</evidence>
<dbReference type="GO" id="GO:0046654">
    <property type="term" value="P:tetrahydrofolate biosynthetic process"/>
    <property type="evidence" value="ECO:0007669"/>
    <property type="project" value="UniProtKB-UniPathway"/>
</dbReference>
<comment type="similarity">
    <text evidence="9">Belongs to the DHPS family.</text>
</comment>
<dbReference type="PROSITE" id="PS00792">
    <property type="entry name" value="DHPS_1"/>
    <property type="match status" value="1"/>
</dbReference>
<keyword evidence="8 9" id="KW-0289">Folate biosynthesis</keyword>